<organism evidence="1 2">
    <name type="scientific">Elysia marginata</name>
    <dbReference type="NCBI Taxonomy" id="1093978"/>
    <lineage>
        <taxon>Eukaryota</taxon>
        <taxon>Metazoa</taxon>
        <taxon>Spiralia</taxon>
        <taxon>Lophotrochozoa</taxon>
        <taxon>Mollusca</taxon>
        <taxon>Gastropoda</taxon>
        <taxon>Heterobranchia</taxon>
        <taxon>Euthyneura</taxon>
        <taxon>Panpulmonata</taxon>
        <taxon>Sacoglossa</taxon>
        <taxon>Placobranchoidea</taxon>
        <taxon>Plakobranchidae</taxon>
        <taxon>Elysia</taxon>
    </lineage>
</organism>
<sequence>MPVSTVREIHVWRCYSNNRAAALQGAQCSVLDVWKNVWWLAAISGRPGHKLPGNSWARIISICWFPGEIQGYKNCPESSYQENISDKVLHKNNIVLGT</sequence>
<dbReference type="AlphaFoldDB" id="A0AAV4HFM6"/>
<protein>
    <submittedName>
        <fullName evidence="1">Uncharacterized protein</fullName>
    </submittedName>
</protein>
<evidence type="ECO:0000313" key="2">
    <source>
        <dbReference type="Proteomes" id="UP000762676"/>
    </source>
</evidence>
<gene>
    <name evidence="1" type="ORF">ElyMa_006305600</name>
</gene>
<reference evidence="1 2" key="1">
    <citation type="journal article" date="2021" name="Elife">
        <title>Chloroplast acquisition without the gene transfer in kleptoplastic sea slugs, Plakobranchus ocellatus.</title>
        <authorList>
            <person name="Maeda T."/>
            <person name="Takahashi S."/>
            <person name="Yoshida T."/>
            <person name="Shimamura S."/>
            <person name="Takaki Y."/>
            <person name="Nagai Y."/>
            <person name="Toyoda A."/>
            <person name="Suzuki Y."/>
            <person name="Arimoto A."/>
            <person name="Ishii H."/>
            <person name="Satoh N."/>
            <person name="Nishiyama T."/>
            <person name="Hasebe M."/>
            <person name="Maruyama T."/>
            <person name="Minagawa J."/>
            <person name="Obokata J."/>
            <person name="Shigenobu S."/>
        </authorList>
    </citation>
    <scope>NUCLEOTIDE SEQUENCE [LARGE SCALE GENOMIC DNA]</scope>
</reference>
<accession>A0AAV4HFM6</accession>
<proteinExistence type="predicted"/>
<name>A0AAV4HFM6_9GAST</name>
<evidence type="ECO:0000313" key="1">
    <source>
        <dbReference type="EMBL" id="GFR96718.1"/>
    </source>
</evidence>
<comment type="caution">
    <text evidence="1">The sequence shown here is derived from an EMBL/GenBank/DDBJ whole genome shotgun (WGS) entry which is preliminary data.</text>
</comment>
<dbReference type="Proteomes" id="UP000762676">
    <property type="component" value="Unassembled WGS sequence"/>
</dbReference>
<dbReference type="EMBL" id="BMAT01012673">
    <property type="protein sequence ID" value="GFR96718.1"/>
    <property type="molecule type" value="Genomic_DNA"/>
</dbReference>
<keyword evidence="2" id="KW-1185">Reference proteome</keyword>